<evidence type="ECO:0000313" key="2">
    <source>
        <dbReference type="EMBL" id="KAK1688371.1"/>
    </source>
</evidence>
<dbReference type="GeneID" id="85460233"/>
<organism evidence="2 3">
    <name type="scientific">Colletotrichum godetiae</name>
    <dbReference type="NCBI Taxonomy" id="1209918"/>
    <lineage>
        <taxon>Eukaryota</taxon>
        <taxon>Fungi</taxon>
        <taxon>Dikarya</taxon>
        <taxon>Ascomycota</taxon>
        <taxon>Pezizomycotina</taxon>
        <taxon>Sordariomycetes</taxon>
        <taxon>Hypocreomycetidae</taxon>
        <taxon>Glomerellales</taxon>
        <taxon>Glomerellaceae</taxon>
        <taxon>Colletotrichum</taxon>
        <taxon>Colletotrichum acutatum species complex</taxon>
    </lineage>
</organism>
<evidence type="ECO:0008006" key="4">
    <source>
        <dbReference type="Google" id="ProtNLM"/>
    </source>
</evidence>
<comment type="caution">
    <text evidence="2">The sequence shown here is derived from an EMBL/GenBank/DDBJ whole genome shotgun (WGS) entry which is preliminary data.</text>
</comment>
<keyword evidence="1" id="KW-0732">Signal</keyword>
<feature type="signal peptide" evidence="1">
    <location>
        <begin position="1"/>
        <end position="18"/>
    </location>
</feature>
<protein>
    <recommendedName>
        <fullName evidence="4">Secreted protein</fullName>
    </recommendedName>
</protein>
<sequence length="117" mass="12689">MALLLGSTCTFAFPCAAACLFSALKSLGSGSGSFEQVLDLWYRPKVNNKGPRLDGWHNHTLHVSPLRKCQWRRIICYASVLLKGPKQIKHLDDATSGSNIGPADALQLLIPGLADEV</sequence>
<proteinExistence type="predicted"/>
<dbReference type="AlphaFoldDB" id="A0AAJ0AQ87"/>
<dbReference type="EMBL" id="JAHMHR010000012">
    <property type="protein sequence ID" value="KAK1688371.1"/>
    <property type="molecule type" value="Genomic_DNA"/>
</dbReference>
<gene>
    <name evidence="2" type="ORF">BDP55DRAFT_67503</name>
</gene>
<evidence type="ECO:0000256" key="1">
    <source>
        <dbReference type="SAM" id="SignalP"/>
    </source>
</evidence>
<accession>A0AAJ0AQ87</accession>
<dbReference type="RefSeq" id="XP_060432066.1">
    <property type="nucleotide sequence ID" value="XM_060575707.1"/>
</dbReference>
<name>A0AAJ0AQ87_9PEZI</name>
<dbReference type="Proteomes" id="UP001224890">
    <property type="component" value="Unassembled WGS sequence"/>
</dbReference>
<reference evidence="2" key="1">
    <citation type="submission" date="2021-06" db="EMBL/GenBank/DDBJ databases">
        <title>Comparative genomics, transcriptomics and evolutionary studies reveal genomic signatures of adaptation to plant cell wall in hemibiotrophic fungi.</title>
        <authorList>
            <consortium name="DOE Joint Genome Institute"/>
            <person name="Baroncelli R."/>
            <person name="Diaz J.F."/>
            <person name="Benocci T."/>
            <person name="Peng M."/>
            <person name="Battaglia E."/>
            <person name="Haridas S."/>
            <person name="Andreopoulos W."/>
            <person name="Labutti K."/>
            <person name="Pangilinan J."/>
            <person name="Floch G.L."/>
            <person name="Makela M.R."/>
            <person name="Henrissat B."/>
            <person name="Grigoriev I.V."/>
            <person name="Crouch J.A."/>
            <person name="De Vries R.P."/>
            <person name="Sukno S.A."/>
            <person name="Thon M.R."/>
        </authorList>
    </citation>
    <scope>NUCLEOTIDE SEQUENCE</scope>
    <source>
        <strain evidence="2">CBS 193.32</strain>
    </source>
</reference>
<evidence type="ECO:0000313" key="3">
    <source>
        <dbReference type="Proteomes" id="UP001224890"/>
    </source>
</evidence>
<feature type="chain" id="PRO_5042557029" description="Secreted protein" evidence="1">
    <location>
        <begin position="19"/>
        <end position="117"/>
    </location>
</feature>
<keyword evidence="3" id="KW-1185">Reference proteome</keyword>